<dbReference type="OrthoDB" id="641149at2759"/>
<keyword evidence="3" id="KW-1185">Reference proteome</keyword>
<proteinExistence type="predicted"/>
<organism evidence="2 3">
    <name type="scientific">Haemaphysalis longicornis</name>
    <name type="common">Bush tick</name>
    <dbReference type="NCBI Taxonomy" id="44386"/>
    <lineage>
        <taxon>Eukaryota</taxon>
        <taxon>Metazoa</taxon>
        <taxon>Ecdysozoa</taxon>
        <taxon>Arthropoda</taxon>
        <taxon>Chelicerata</taxon>
        <taxon>Arachnida</taxon>
        <taxon>Acari</taxon>
        <taxon>Parasitiformes</taxon>
        <taxon>Ixodida</taxon>
        <taxon>Ixodoidea</taxon>
        <taxon>Ixodidae</taxon>
        <taxon>Haemaphysalinae</taxon>
        <taxon>Haemaphysalis</taxon>
    </lineage>
</organism>
<feature type="region of interest" description="Disordered" evidence="1">
    <location>
        <begin position="68"/>
        <end position="115"/>
    </location>
</feature>
<dbReference type="EMBL" id="JABSTR010000001">
    <property type="protein sequence ID" value="KAH9361232.1"/>
    <property type="molecule type" value="Genomic_DNA"/>
</dbReference>
<reference evidence="2 3" key="1">
    <citation type="journal article" date="2020" name="Cell">
        <title>Large-Scale Comparative Analyses of Tick Genomes Elucidate Their Genetic Diversity and Vector Capacities.</title>
        <authorList>
            <consortium name="Tick Genome and Microbiome Consortium (TIGMIC)"/>
            <person name="Jia N."/>
            <person name="Wang J."/>
            <person name="Shi W."/>
            <person name="Du L."/>
            <person name="Sun Y."/>
            <person name="Zhan W."/>
            <person name="Jiang J.F."/>
            <person name="Wang Q."/>
            <person name="Zhang B."/>
            <person name="Ji P."/>
            <person name="Bell-Sakyi L."/>
            <person name="Cui X.M."/>
            <person name="Yuan T.T."/>
            <person name="Jiang B.G."/>
            <person name="Yang W.F."/>
            <person name="Lam T.T."/>
            <person name="Chang Q.C."/>
            <person name="Ding S.J."/>
            <person name="Wang X.J."/>
            <person name="Zhu J.G."/>
            <person name="Ruan X.D."/>
            <person name="Zhao L."/>
            <person name="Wei J.T."/>
            <person name="Ye R.Z."/>
            <person name="Que T.C."/>
            <person name="Du C.H."/>
            <person name="Zhou Y.H."/>
            <person name="Cheng J.X."/>
            <person name="Dai P.F."/>
            <person name="Guo W.B."/>
            <person name="Han X.H."/>
            <person name="Huang E.J."/>
            <person name="Li L.F."/>
            <person name="Wei W."/>
            <person name="Gao Y.C."/>
            <person name="Liu J.Z."/>
            <person name="Shao H.Z."/>
            <person name="Wang X."/>
            <person name="Wang C.C."/>
            <person name="Yang T.C."/>
            <person name="Huo Q.B."/>
            <person name="Li W."/>
            <person name="Chen H.Y."/>
            <person name="Chen S.E."/>
            <person name="Zhou L.G."/>
            <person name="Ni X.B."/>
            <person name="Tian J.H."/>
            <person name="Sheng Y."/>
            <person name="Liu T."/>
            <person name="Pan Y.S."/>
            <person name="Xia L.Y."/>
            <person name="Li J."/>
            <person name="Zhao F."/>
            <person name="Cao W.C."/>
        </authorList>
    </citation>
    <scope>NUCLEOTIDE SEQUENCE [LARGE SCALE GENOMIC DNA]</scope>
    <source>
        <strain evidence="2">HaeL-2018</strain>
    </source>
</reference>
<dbReference type="AlphaFoldDB" id="A0A9J6FFV5"/>
<dbReference type="PANTHER" id="PTHR10623">
    <property type="entry name" value="MICROTUBULE-ASSOCIATED PROTEIN RP/EB FAMILY MEMBER"/>
    <property type="match status" value="1"/>
</dbReference>
<protein>
    <submittedName>
        <fullName evidence="2">Uncharacterized protein</fullName>
    </submittedName>
</protein>
<feature type="compositionally biased region" description="Low complexity" evidence="1">
    <location>
        <begin position="68"/>
        <end position="80"/>
    </location>
</feature>
<comment type="caution">
    <text evidence="2">The sequence shown here is derived from an EMBL/GenBank/DDBJ whole genome shotgun (WGS) entry which is preliminary data.</text>
</comment>
<dbReference type="SUPFAM" id="SSF47576">
    <property type="entry name" value="Calponin-homology domain, CH-domain"/>
    <property type="match status" value="1"/>
</dbReference>
<accession>A0A9J6FFV5</accession>
<name>A0A9J6FFV5_HAELO</name>
<dbReference type="GO" id="GO:0008017">
    <property type="term" value="F:microtubule binding"/>
    <property type="evidence" value="ECO:0007669"/>
    <property type="project" value="InterPro"/>
</dbReference>
<sequence length="115" mass="12776">MLHPASLPLSKVRRGAKHVHNLKLLQQGLDKACLRREFRIEGLIAGRFRDHYDLLKWFKQLFDETPADSGADAAGGARTAEAPEHGQAAADFRRVTQATGGTPHHLCPGRQHQLH</sequence>
<evidence type="ECO:0000313" key="3">
    <source>
        <dbReference type="Proteomes" id="UP000821853"/>
    </source>
</evidence>
<dbReference type="InterPro" id="IPR036872">
    <property type="entry name" value="CH_dom_sf"/>
</dbReference>
<dbReference type="Proteomes" id="UP000821853">
    <property type="component" value="Chromosome 1"/>
</dbReference>
<dbReference type="InterPro" id="IPR027328">
    <property type="entry name" value="MAPRE"/>
</dbReference>
<evidence type="ECO:0000313" key="2">
    <source>
        <dbReference type="EMBL" id="KAH9361232.1"/>
    </source>
</evidence>
<gene>
    <name evidence="2" type="ORF">HPB48_006794</name>
</gene>
<dbReference type="Gene3D" id="1.10.418.10">
    <property type="entry name" value="Calponin-like domain"/>
    <property type="match status" value="1"/>
</dbReference>
<dbReference type="VEuPathDB" id="VectorBase:HLOH_053986"/>
<evidence type="ECO:0000256" key="1">
    <source>
        <dbReference type="SAM" id="MobiDB-lite"/>
    </source>
</evidence>